<accession>A0AAF0R9Q2</accession>
<keyword evidence="2" id="KW-1185">Reference proteome</keyword>
<dbReference type="Proteomes" id="UP001234989">
    <property type="component" value="Chromosome 7"/>
</dbReference>
<dbReference type="EMBL" id="CP133618">
    <property type="protein sequence ID" value="WMV37243.1"/>
    <property type="molecule type" value="Genomic_DNA"/>
</dbReference>
<evidence type="ECO:0000313" key="1">
    <source>
        <dbReference type="EMBL" id="WMV37243.1"/>
    </source>
</evidence>
<evidence type="ECO:0008006" key="3">
    <source>
        <dbReference type="Google" id="ProtNLM"/>
    </source>
</evidence>
<protein>
    <recommendedName>
        <fullName evidence="3">Chromo domain-containing protein</fullName>
    </recommendedName>
</protein>
<reference evidence="1" key="1">
    <citation type="submission" date="2023-08" db="EMBL/GenBank/DDBJ databases">
        <title>A de novo genome assembly of Solanum verrucosum Schlechtendal, a Mexican diploid species geographically isolated from the other diploid A-genome species in potato relatives.</title>
        <authorList>
            <person name="Hosaka K."/>
        </authorList>
    </citation>
    <scope>NUCLEOTIDE SEQUENCE</scope>
    <source>
        <tissue evidence="1">Young leaves</tissue>
    </source>
</reference>
<gene>
    <name evidence="1" type="ORF">MTR67_030628</name>
</gene>
<proteinExistence type="predicted"/>
<name>A0AAF0R9Q2_SOLVR</name>
<dbReference type="AlphaFoldDB" id="A0AAF0R9Q2"/>
<organism evidence="1 2">
    <name type="scientific">Solanum verrucosum</name>
    <dbReference type="NCBI Taxonomy" id="315347"/>
    <lineage>
        <taxon>Eukaryota</taxon>
        <taxon>Viridiplantae</taxon>
        <taxon>Streptophyta</taxon>
        <taxon>Embryophyta</taxon>
        <taxon>Tracheophyta</taxon>
        <taxon>Spermatophyta</taxon>
        <taxon>Magnoliopsida</taxon>
        <taxon>eudicotyledons</taxon>
        <taxon>Gunneridae</taxon>
        <taxon>Pentapetalae</taxon>
        <taxon>asterids</taxon>
        <taxon>lamiids</taxon>
        <taxon>Solanales</taxon>
        <taxon>Solanaceae</taxon>
        <taxon>Solanoideae</taxon>
        <taxon>Solaneae</taxon>
        <taxon>Solanum</taxon>
    </lineage>
</organism>
<sequence>MLDKDLQYEEESIAILDRDVRKLRTKEIKSVQLQWKYRPLEEATWETERDMRDKYPQLFIKSEYNCDYDFGLLNGSGVAFRHTNSDRLPRSDIMMGSVATFRHKHWIWYYVPVC</sequence>
<evidence type="ECO:0000313" key="2">
    <source>
        <dbReference type="Proteomes" id="UP001234989"/>
    </source>
</evidence>